<dbReference type="GO" id="GO:0044550">
    <property type="term" value="P:secondary metabolite biosynthetic process"/>
    <property type="evidence" value="ECO:0007669"/>
    <property type="project" value="TreeGrafter"/>
</dbReference>
<dbReference type="KEGG" id="mspg:F6B93_15025"/>
<reference evidence="5" key="1">
    <citation type="submission" date="2019-12" db="EMBL/GenBank/DDBJ databases">
        <title>Mycobacterium spongiae sp. nov.</title>
        <authorList>
            <person name="Stinear T."/>
        </authorList>
    </citation>
    <scope>NUCLEOTIDE SEQUENCE</scope>
    <source>
        <strain evidence="5">FSD4b-SM</strain>
    </source>
</reference>
<dbReference type="GO" id="GO:0005829">
    <property type="term" value="C:cytosol"/>
    <property type="evidence" value="ECO:0007669"/>
    <property type="project" value="TreeGrafter"/>
</dbReference>
<proteinExistence type="predicted"/>
<dbReference type="Proteomes" id="UP000682202">
    <property type="component" value="Chromosome"/>
</dbReference>
<dbReference type="InterPro" id="IPR001242">
    <property type="entry name" value="Condensation_dom"/>
</dbReference>
<dbReference type="Gene3D" id="1.10.1200.10">
    <property type="entry name" value="ACP-like"/>
    <property type="match status" value="1"/>
</dbReference>
<dbReference type="GO" id="GO:0008610">
    <property type="term" value="P:lipid biosynthetic process"/>
    <property type="evidence" value="ECO:0007669"/>
    <property type="project" value="UniProtKB-ARBA"/>
</dbReference>
<keyword evidence="6" id="KW-1185">Reference proteome</keyword>
<dbReference type="InterPro" id="IPR025110">
    <property type="entry name" value="AMP-bd_C"/>
</dbReference>
<dbReference type="CDD" id="cd05930">
    <property type="entry name" value="A_NRPS"/>
    <property type="match status" value="1"/>
</dbReference>
<evidence type="ECO:0000256" key="2">
    <source>
        <dbReference type="ARBA" id="ARBA00022450"/>
    </source>
</evidence>
<keyword evidence="2" id="KW-0596">Phosphopantetheine</keyword>
<feature type="domain" description="Carrier" evidence="4">
    <location>
        <begin position="961"/>
        <end position="1035"/>
    </location>
</feature>
<dbReference type="PROSITE" id="PS00012">
    <property type="entry name" value="PHOSPHOPANTETHEINE"/>
    <property type="match status" value="1"/>
</dbReference>
<evidence type="ECO:0000313" key="5">
    <source>
        <dbReference type="EMBL" id="QUR68220.1"/>
    </source>
</evidence>
<dbReference type="Gene3D" id="3.30.559.30">
    <property type="entry name" value="Nonribosomal peptide synthetase, condensation domain"/>
    <property type="match status" value="2"/>
</dbReference>
<dbReference type="SUPFAM" id="SSF47336">
    <property type="entry name" value="ACP-like"/>
    <property type="match status" value="1"/>
</dbReference>
<dbReference type="InterPro" id="IPR006162">
    <property type="entry name" value="Ppantetheine_attach_site"/>
</dbReference>
<dbReference type="InterPro" id="IPR036736">
    <property type="entry name" value="ACP-like_sf"/>
</dbReference>
<organism evidence="5 6">
    <name type="scientific">Mycobacterium spongiae</name>
    <dbReference type="NCBI Taxonomy" id="886343"/>
    <lineage>
        <taxon>Bacteria</taxon>
        <taxon>Bacillati</taxon>
        <taxon>Actinomycetota</taxon>
        <taxon>Actinomycetes</taxon>
        <taxon>Mycobacteriales</taxon>
        <taxon>Mycobacteriaceae</taxon>
        <taxon>Mycobacterium</taxon>
    </lineage>
</organism>
<name>A0A975JYT8_9MYCO</name>
<sequence>MGTAAVTQATSRPALEDVIALSPLQRGLFAMATLADAESGDVDPYVIAMAAKAVGPLDVGLLRDCAAAMLTRHPNLRASFIHGNLSRPVQVIPSSVEVPWRHLRADHAEVAALEDDERRRPFDIGRGPLIRFLLLELPHENWHFTIVAHHIVIDGWSLPLFVTELLALYRAGGDTGALTPPPRSYRDYIGWLANWDESASRALWAQHLQGLDGPTLLSPALADSPPEVAIPKRTEVRLERDATTALTDAARGRGVTLNTLVQMAWATILSAFTGRSDVTFGVTVSGRPSELSGVETMIGLFINTVPLRMRLDPRETVGAQCLALQREFAVLRDHSYLGHAELRSIGGIGELFDTLLVYENFPPGAVVGAAEFVAKGAIFRPVAMESVSHFPVTIAAHLVTGELTVLVEVLDGALGTMAPKDLGRRLLAVVQRMVSGWDRPLRDIDVLLDGEHEPRTRGLSEASASGVAVHTRFTEIAVATPDSLAVSWSDGELTFHELDALTDRLAAALRRGGVAGETPVAITLARGPRYVVAMLAVLKAGGMIVPLDPGMPSERVSEIIRQASVPIVIDEEAAEELFNASVAAPPPADYQAAAVPPEHAAYAVFTSGTTGAPKGVIGTHKALSAYADDHIQRVLRPAAARIGRPLRVAHAWSFTFDAAWQPLVAMLDGHSVHIVDDDRQRDAAALVEAIHTFDLDMIDTTPSMFGQLHSAGLLDRVPLAVLALGGEALGVAAWQRIQHHCARTDLTAFNCYGPTETTVEAVVAAITEHARPVIGRPTRTTRAYVLDSWLRPVPDGVAGELYLAGDQLTRGYLARAPETAARFVAERNGSGGRMYRTGDIVRRLPDGGLEFLGRSDDQVKIRGFRVEPGEIAAVLNSHHAVRGCHVTARRHASGSRLTAYVAAGPNRPPVSELRAMLRHRLPRYLVPHHIVVLEELPLTPHGKIDENALAAITITQGPATQPETPTEVALVDAFIDVLGDSDVDVTADFLHLGLDSIASLAVVNAAKARGVALRARLILESDTIRELAAAVDAAIDSGEAGTRDAHHEVERHREIVPVPIVSWMYEYGNFQRFSQAVLIELPPEIVADQLETVLQAVLDRHEMLRARLDGVAGNYRLSSRRRGSVRAADILSRVVGPIDDAIKTHARGTLDSINPFTGAMVGALWCDDPEHDRSCLLLAVHHLATDVVSWYVLIAALASAWTQLVECEKVAFPGEYTTYREWSRLLEQRSRRAEICSQRDYWLGELAGPDPALGARMPDPTLDTWASLRASEVHHDVFETRAMLDKLAAASADIGAREFLLTALTVTLTSWRIRRGEPSDGGVLVAVEGHGREDALVDGSGSGAVAVDTSATVGWFTNVFPVRLGRTESPVDVDRVRRDPALGRELLRTVTDHVAAVPNRGLDYGLLRYQRRDPELVAAPHPQVEFNYLGRFHGGSRAPGGAPWSVITDPELTTLLPLASEPRLPLRYTFDVVAVVQETDAGPQLRTTWIWSESLTTELEATVLSGLWRDAVATLVDAL</sequence>
<dbReference type="Gene3D" id="3.30.559.10">
    <property type="entry name" value="Chloramphenicol acetyltransferase-like domain"/>
    <property type="match status" value="2"/>
</dbReference>
<dbReference type="InterPro" id="IPR009081">
    <property type="entry name" value="PP-bd_ACP"/>
</dbReference>
<protein>
    <submittedName>
        <fullName evidence="5">Amino acid adenylation domain-containing protein</fullName>
    </submittedName>
</protein>
<dbReference type="InterPro" id="IPR020806">
    <property type="entry name" value="PKS_PP-bd"/>
</dbReference>
<dbReference type="NCBIfam" id="TIGR01733">
    <property type="entry name" value="AA-adenyl-dom"/>
    <property type="match status" value="1"/>
</dbReference>
<dbReference type="InterPro" id="IPR023213">
    <property type="entry name" value="CAT-like_dom_sf"/>
</dbReference>
<evidence type="ECO:0000256" key="3">
    <source>
        <dbReference type="ARBA" id="ARBA00022553"/>
    </source>
</evidence>
<dbReference type="PROSITE" id="PS50075">
    <property type="entry name" value="CARRIER"/>
    <property type="match status" value="1"/>
</dbReference>
<dbReference type="InterPro" id="IPR010071">
    <property type="entry name" value="AA_adenyl_dom"/>
</dbReference>
<dbReference type="Gene3D" id="2.30.38.10">
    <property type="entry name" value="Luciferase, Domain 3"/>
    <property type="match status" value="1"/>
</dbReference>
<dbReference type="Gene3D" id="3.40.50.980">
    <property type="match status" value="2"/>
</dbReference>
<dbReference type="GO" id="GO:0043041">
    <property type="term" value="P:amino acid activation for nonribosomal peptide biosynthetic process"/>
    <property type="evidence" value="ECO:0007669"/>
    <property type="project" value="TreeGrafter"/>
</dbReference>
<evidence type="ECO:0000256" key="1">
    <source>
        <dbReference type="ARBA" id="ARBA00001957"/>
    </source>
</evidence>
<dbReference type="RefSeq" id="WP_425518457.1">
    <property type="nucleotide sequence ID" value="NZ_CP046600.1"/>
</dbReference>
<dbReference type="Pfam" id="PF00668">
    <property type="entry name" value="Condensation"/>
    <property type="match status" value="2"/>
</dbReference>
<dbReference type="GO" id="GO:0031177">
    <property type="term" value="F:phosphopantetheine binding"/>
    <property type="evidence" value="ECO:0007669"/>
    <property type="project" value="InterPro"/>
</dbReference>
<dbReference type="InterPro" id="IPR000873">
    <property type="entry name" value="AMP-dep_synth/lig_dom"/>
</dbReference>
<dbReference type="SUPFAM" id="SSF52777">
    <property type="entry name" value="CoA-dependent acyltransferases"/>
    <property type="match status" value="4"/>
</dbReference>
<accession>A0A975JYT8</accession>
<dbReference type="PANTHER" id="PTHR45527:SF1">
    <property type="entry name" value="FATTY ACID SYNTHASE"/>
    <property type="match status" value="1"/>
</dbReference>
<dbReference type="Gene3D" id="3.30.300.30">
    <property type="match status" value="1"/>
</dbReference>
<dbReference type="Pfam" id="PF13193">
    <property type="entry name" value="AMP-binding_C"/>
    <property type="match status" value="1"/>
</dbReference>
<dbReference type="Pfam" id="PF00550">
    <property type="entry name" value="PP-binding"/>
    <property type="match status" value="1"/>
</dbReference>
<dbReference type="EMBL" id="CP046600">
    <property type="protein sequence ID" value="QUR68220.1"/>
    <property type="molecule type" value="Genomic_DNA"/>
</dbReference>
<dbReference type="Pfam" id="PF00501">
    <property type="entry name" value="AMP-binding"/>
    <property type="match status" value="1"/>
</dbReference>
<keyword evidence="3" id="KW-0597">Phosphoprotein</keyword>
<dbReference type="PANTHER" id="PTHR45527">
    <property type="entry name" value="NONRIBOSOMAL PEPTIDE SYNTHETASE"/>
    <property type="match status" value="1"/>
</dbReference>
<dbReference type="InterPro" id="IPR045851">
    <property type="entry name" value="AMP-bd_C_sf"/>
</dbReference>
<dbReference type="GO" id="GO:0003824">
    <property type="term" value="F:catalytic activity"/>
    <property type="evidence" value="ECO:0007669"/>
    <property type="project" value="InterPro"/>
</dbReference>
<dbReference type="SUPFAM" id="SSF56801">
    <property type="entry name" value="Acetyl-CoA synthetase-like"/>
    <property type="match status" value="1"/>
</dbReference>
<dbReference type="SMART" id="SM00823">
    <property type="entry name" value="PKS_PP"/>
    <property type="match status" value="1"/>
</dbReference>
<evidence type="ECO:0000259" key="4">
    <source>
        <dbReference type="PROSITE" id="PS50075"/>
    </source>
</evidence>
<evidence type="ECO:0000313" key="6">
    <source>
        <dbReference type="Proteomes" id="UP000682202"/>
    </source>
</evidence>
<gene>
    <name evidence="5" type="ORF">F6B93_15025</name>
</gene>
<comment type="cofactor">
    <cofactor evidence="1">
        <name>pantetheine 4'-phosphate</name>
        <dbReference type="ChEBI" id="CHEBI:47942"/>
    </cofactor>
</comment>